<name>A0A5A9PDB1_9TELE</name>
<dbReference type="EMBL" id="SOYY01000007">
    <property type="protein sequence ID" value="KAA0718637.1"/>
    <property type="molecule type" value="Genomic_DNA"/>
</dbReference>
<accession>A0A5A9PDB1</accession>
<dbReference type="SUPFAM" id="SSF56436">
    <property type="entry name" value="C-type lectin-like"/>
    <property type="match status" value="2"/>
</dbReference>
<evidence type="ECO:0000259" key="2">
    <source>
        <dbReference type="PROSITE" id="PS50041"/>
    </source>
</evidence>
<feature type="domain" description="C-type lectin" evidence="2">
    <location>
        <begin position="18"/>
        <end position="128"/>
    </location>
</feature>
<dbReference type="InterPro" id="IPR016187">
    <property type="entry name" value="CTDL_fold"/>
</dbReference>
<dbReference type="PROSITE" id="PS00615">
    <property type="entry name" value="C_TYPE_LECTIN_1"/>
    <property type="match status" value="1"/>
</dbReference>
<keyword evidence="4" id="KW-1185">Reference proteome</keyword>
<dbReference type="SMART" id="SM00034">
    <property type="entry name" value="CLECT"/>
    <property type="match status" value="2"/>
</dbReference>
<dbReference type="Gene3D" id="3.10.100.10">
    <property type="entry name" value="Mannose-Binding Protein A, subunit A"/>
    <property type="match status" value="2"/>
</dbReference>
<sequence>MFILTGLMCSVSGLWRQYHYISQNMTWSEAQSYCRARFTDLATLDSLDDVNRMINTVNDGYSGSVWIGLKRVTQGRWGWSKGENRLSQYSNWQIGEPNGQYKNEYCVFSFCGYWLDTPCSRTLHFTCYNERTGYIRIQLWKNWTDAQSYCRQYHTDLATVSSNEDTNQLNAVVGCWPWVWIGLFFDFWQWSDQWSLFFRNWAAEYTSQTSAFGNCVAMSTISGKWIQIPCTEQHHFICYRDLKKQIIRLNLSHDGKYNLNDPSKQTAILNKVSPSPKYCR</sequence>
<evidence type="ECO:0000313" key="3">
    <source>
        <dbReference type="EMBL" id="KAA0718637.1"/>
    </source>
</evidence>
<dbReference type="InterPro" id="IPR001304">
    <property type="entry name" value="C-type_lectin-like"/>
</dbReference>
<keyword evidence="1" id="KW-1015">Disulfide bond</keyword>
<proteinExistence type="predicted"/>
<feature type="domain" description="C-type lectin" evidence="2">
    <location>
        <begin position="123"/>
        <end position="239"/>
    </location>
</feature>
<evidence type="ECO:0000256" key="1">
    <source>
        <dbReference type="ARBA" id="ARBA00023157"/>
    </source>
</evidence>
<evidence type="ECO:0000313" key="4">
    <source>
        <dbReference type="Proteomes" id="UP000324632"/>
    </source>
</evidence>
<comment type="caution">
    <text evidence="3">The sequence shown here is derived from an EMBL/GenBank/DDBJ whole genome shotgun (WGS) entry which is preliminary data.</text>
</comment>
<dbReference type="Proteomes" id="UP000324632">
    <property type="component" value="Chromosome 7"/>
</dbReference>
<dbReference type="InterPro" id="IPR016186">
    <property type="entry name" value="C-type_lectin-like/link_sf"/>
</dbReference>
<gene>
    <name evidence="3" type="ORF">E1301_Tti018829</name>
</gene>
<dbReference type="PANTHER" id="PTHR45784:SF3">
    <property type="entry name" value="C-TYPE LECTIN DOMAIN FAMILY 4 MEMBER K-LIKE-RELATED"/>
    <property type="match status" value="1"/>
</dbReference>
<dbReference type="InterPro" id="IPR018378">
    <property type="entry name" value="C-type_lectin_CS"/>
</dbReference>
<reference evidence="3 4" key="1">
    <citation type="journal article" date="2019" name="Mol. Ecol. Resour.">
        <title>Chromosome-level genome assembly of Triplophysa tibetana, a fish adapted to the harsh high-altitude environment of the Tibetan Plateau.</title>
        <authorList>
            <person name="Yang X."/>
            <person name="Liu H."/>
            <person name="Ma Z."/>
            <person name="Zou Y."/>
            <person name="Zou M."/>
            <person name="Mao Y."/>
            <person name="Li X."/>
            <person name="Wang H."/>
            <person name="Chen T."/>
            <person name="Wang W."/>
            <person name="Yang R."/>
        </authorList>
    </citation>
    <scope>NUCLEOTIDE SEQUENCE [LARGE SCALE GENOMIC DNA]</scope>
    <source>
        <strain evidence="3">TTIB1903HZAU</strain>
        <tissue evidence="3">Muscle</tissue>
    </source>
</reference>
<dbReference type="PROSITE" id="PS50041">
    <property type="entry name" value="C_TYPE_LECTIN_2"/>
    <property type="match status" value="2"/>
</dbReference>
<dbReference type="Pfam" id="PF00059">
    <property type="entry name" value="Lectin_C"/>
    <property type="match status" value="2"/>
</dbReference>
<dbReference type="AlphaFoldDB" id="A0A5A9PDB1"/>
<dbReference type="CDD" id="cd00037">
    <property type="entry name" value="CLECT"/>
    <property type="match status" value="1"/>
</dbReference>
<organism evidence="3 4">
    <name type="scientific">Triplophysa tibetana</name>
    <dbReference type="NCBI Taxonomy" id="1572043"/>
    <lineage>
        <taxon>Eukaryota</taxon>
        <taxon>Metazoa</taxon>
        <taxon>Chordata</taxon>
        <taxon>Craniata</taxon>
        <taxon>Vertebrata</taxon>
        <taxon>Euteleostomi</taxon>
        <taxon>Actinopterygii</taxon>
        <taxon>Neopterygii</taxon>
        <taxon>Teleostei</taxon>
        <taxon>Ostariophysi</taxon>
        <taxon>Cypriniformes</taxon>
        <taxon>Nemacheilidae</taxon>
        <taxon>Triplophysa</taxon>
    </lineage>
</organism>
<dbReference type="PANTHER" id="PTHR45784">
    <property type="entry name" value="C-TYPE LECTIN DOMAIN FAMILY 20 MEMBER A-RELATED"/>
    <property type="match status" value="1"/>
</dbReference>
<protein>
    <recommendedName>
        <fullName evidence="2">C-type lectin domain-containing protein</fullName>
    </recommendedName>
</protein>